<gene>
    <name evidence="1" type="ORF">CKY39_14365</name>
</gene>
<evidence type="ECO:0000313" key="2">
    <source>
        <dbReference type="Proteomes" id="UP000217154"/>
    </source>
</evidence>
<dbReference type="STRING" id="436515.GCA_001752345_01398"/>
<dbReference type="RefSeq" id="WP_062481866.1">
    <property type="nucleotide sequence ID" value="NZ_BKDI01000001.1"/>
</dbReference>
<evidence type="ECO:0000313" key="1">
    <source>
        <dbReference type="EMBL" id="ATA54274.1"/>
    </source>
</evidence>
<dbReference type="EMBL" id="CP023284">
    <property type="protein sequence ID" value="ATA54274.1"/>
    <property type="molecule type" value="Genomic_DNA"/>
</dbReference>
<name>A0A1E7U0E5_9BURK</name>
<dbReference type="KEGG" id="vbo:CKY39_14365"/>
<dbReference type="Gene3D" id="1.10.1660.10">
    <property type="match status" value="1"/>
</dbReference>
<dbReference type="Pfam" id="PF13591">
    <property type="entry name" value="MerR_2"/>
    <property type="match status" value="1"/>
</dbReference>
<organism evidence="1 2">
    <name type="scientific">Variovorax boronicumulans</name>
    <dbReference type="NCBI Taxonomy" id="436515"/>
    <lineage>
        <taxon>Bacteria</taxon>
        <taxon>Pseudomonadati</taxon>
        <taxon>Pseudomonadota</taxon>
        <taxon>Betaproteobacteria</taxon>
        <taxon>Burkholderiales</taxon>
        <taxon>Comamonadaceae</taxon>
        <taxon>Variovorax</taxon>
    </lineage>
</organism>
<dbReference type="OrthoDB" id="9799091at2"/>
<reference evidence="1 2" key="1">
    <citation type="submission" date="2017-09" db="EMBL/GenBank/DDBJ databases">
        <title>The diverse metabolic capabilities of V. boronicumulans make it an excellent choice for continued studies on novel biodegradation.</title>
        <authorList>
            <person name="Sun S."/>
        </authorList>
    </citation>
    <scope>NUCLEOTIDE SEQUENCE [LARGE SCALE GENOMIC DNA]</scope>
    <source>
        <strain evidence="1 2">J1</strain>
    </source>
</reference>
<dbReference type="Proteomes" id="UP000217154">
    <property type="component" value="Chromosome"/>
</dbReference>
<dbReference type="AlphaFoldDB" id="A0A1E7U0E5"/>
<proteinExistence type="predicted"/>
<sequence>MANFSSVTTTTAIGVSHPLAANELAHACGADTAWVVQLVEVGIVQVTTTDAPPERWEFSSTDLQHALEARRLERDFGVNLDAAALILDLQHEVRRLKAVLQAHGVG</sequence>
<accession>A0A1E7U0E5</accession>
<protein>
    <submittedName>
        <fullName evidence="1">MerR family transcriptional regulator</fullName>
    </submittedName>
</protein>